<dbReference type="Proteomes" id="UP000887566">
    <property type="component" value="Unplaced"/>
</dbReference>
<protein>
    <submittedName>
        <fullName evidence="2">Uncharacterized protein</fullName>
    </submittedName>
</protein>
<keyword evidence="1" id="KW-1185">Reference proteome</keyword>
<dbReference type="WBParaSite" id="PSAMB.scaffold259size60637.g3916.t1">
    <property type="protein sequence ID" value="PSAMB.scaffold259size60637.g3916.t1"/>
    <property type="gene ID" value="PSAMB.scaffold259size60637.g3916"/>
</dbReference>
<name>A0A914VXH7_9BILA</name>
<organism evidence="1 2">
    <name type="scientific">Plectus sambesii</name>
    <dbReference type="NCBI Taxonomy" id="2011161"/>
    <lineage>
        <taxon>Eukaryota</taxon>
        <taxon>Metazoa</taxon>
        <taxon>Ecdysozoa</taxon>
        <taxon>Nematoda</taxon>
        <taxon>Chromadorea</taxon>
        <taxon>Plectida</taxon>
        <taxon>Plectina</taxon>
        <taxon>Plectoidea</taxon>
        <taxon>Plectidae</taxon>
        <taxon>Plectus</taxon>
    </lineage>
</organism>
<reference evidence="2" key="1">
    <citation type="submission" date="2022-11" db="UniProtKB">
        <authorList>
            <consortium name="WormBaseParasite"/>
        </authorList>
    </citation>
    <scope>IDENTIFICATION</scope>
</reference>
<evidence type="ECO:0000313" key="1">
    <source>
        <dbReference type="Proteomes" id="UP000887566"/>
    </source>
</evidence>
<evidence type="ECO:0000313" key="2">
    <source>
        <dbReference type="WBParaSite" id="PSAMB.scaffold259size60637.g3916.t1"/>
    </source>
</evidence>
<dbReference type="AlphaFoldDB" id="A0A914VXH7"/>
<proteinExistence type="predicted"/>
<sequence>MEAGRIKFGRKRGAPMEEAMARIDGARESDAPPTARPNLPALFTRFWQTTQRRRLTTYIRQRLQTAMALHSTCLMDGESTIHLSAIFINQNALWLPASGVNDSDDKCKSIERVVELDAFADFHATLVPRNELIG</sequence>
<accession>A0A914VXH7</accession>